<dbReference type="AlphaFoldDB" id="I0Z2E2"/>
<dbReference type="EMBL" id="AGSI01000005">
    <property type="protein sequence ID" value="EIE24811.1"/>
    <property type="molecule type" value="Genomic_DNA"/>
</dbReference>
<protein>
    <submittedName>
        <fullName evidence="2">Uncharacterized protein</fullName>
    </submittedName>
</protein>
<comment type="caution">
    <text evidence="2">The sequence shown here is derived from an EMBL/GenBank/DDBJ whole genome shotgun (WGS) entry which is preliminary data.</text>
</comment>
<gene>
    <name evidence="2" type="ORF">COCSUDRAFT_53082</name>
</gene>
<evidence type="ECO:0000256" key="1">
    <source>
        <dbReference type="SAM" id="SignalP"/>
    </source>
</evidence>
<reference evidence="2 3" key="1">
    <citation type="journal article" date="2012" name="Genome Biol.">
        <title>The genome of the polar eukaryotic microalga coccomyxa subellipsoidea reveals traits of cold adaptation.</title>
        <authorList>
            <person name="Blanc G."/>
            <person name="Agarkova I."/>
            <person name="Grimwood J."/>
            <person name="Kuo A."/>
            <person name="Brueggeman A."/>
            <person name="Dunigan D."/>
            <person name="Gurnon J."/>
            <person name="Ladunga I."/>
            <person name="Lindquist E."/>
            <person name="Lucas S."/>
            <person name="Pangilinan J."/>
            <person name="Proschold T."/>
            <person name="Salamov A."/>
            <person name="Schmutz J."/>
            <person name="Weeks D."/>
            <person name="Yamada T."/>
            <person name="Claverie J.M."/>
            <person name="Grigoriev I."/>
            <person name="Van Etten J."/>
            <person name="Lomsadze A."/>
            <person name="Borodovsky M."/>
        </authorList>
    </citation>
    <scope>NUCLEOTIDE SEQUENCE [LARGE SCALE GENOMIC DNA]</scope>
    <source>
        <strain evidence="2 3">C-169</strain>
    </source>
</reference>
<dbReference type="Proteomes" id="UP000007264">
    <property type="component" value="Unassembled WGS sequence"/>
</dbReference>
<dbReference type="RefSeq" id="XP_005649355.1">
    <property type="nucleotide sequence ID" value="XM_005649298.1"/>
</dbReference>
<keyword evidence="3" id="KW-1185">Reference proteome</keyword>
<sequence>MKCFSKQLLTLLVAVASLAFAQCCTVLQFTNHSFSANAVRLMHALPIFEGANGTVFLDFTASTHKCHADGGWQDFFDLGSHAVPWSAEKEAAEGEACAKYFLGNIDAVVLEAGLGWTELLEISLKRIWKYQPRMKTQLLHVLRSLEAADKPTIAIHVKAHGNTPVQKHLALSAQEYVSLFVKTFPHVKNGTCIIAGGDEAMNAETAALAAQQIGCKTFNRTAVHHQVGDPANVSHGSPQAHCLLTRNLLFDLELLAHTDYFIGTTKSGLSPLIETLRYALYNKDRRTFVTHGGDWYERIREYFHAGHPAPLKH</sequence>
<keyword evidence="1" id="KW-0732">Signal</keyword>
<proteinExistence type="predicted"/>
<evidence type="ECO:0000313" key="2">
    <source>
        <dbReference type="EMBL" id="EIE24811.1"/>
    </source>
</evidence>
<organism evidence="2 3">
    <name type="scientific">Coccomyxa subellipsoidea (strain C-169)</name>
    <name type="common">Green microalga</name>
    <dbReference type="NCBI Taxonomy" id="574566"/>
    <lineage>
        <taxon>Eukaryota</taxon>
        <taxon>Viridiplantae</taxon>
        <taxon>Chlorophyta</taxon>
        <taxon>core chlorophytes</taxon>
        <taxon>Trebouxiophyceae</taxon>
        <taxon>Trebouxiophyceae incertae sedis</taxon>
        <taxon>Coccomyxaceae</taxon>
        <taxon>Coccomyxa</taxon>
        <taxon>Coccomyxa subellipsoidea</taxon>
    </lineage>
</organism>
<accession>I0Z2E2</accession>
<name>I0Z2E2_COCSC</name>
<dbReference type="OrthoDB" id="10304390at2759"/>
<feature type="signal peptide" evidence="1">
    <location>
        <begin position="1"/>
        <end position="23"/>
    </location>
</feature>
<evidence type="ECO:0000313" key="3">
    <source>
        <dbReference type="Proteomes" id="UP000007264"/>
    </source>
</evidence>
<feature type="chain" id="PRO_5003636873" evidence="1">
    <location>
        <begin position="24"/>
        <end position="313"/>
    </location>
</feature>
<dbReference type="GeneID" id="17042812"/>
<dbReference type="KEGG" id="csl:COCSUDRAFT_53082"/>